<organism evidence="2 3">
    <name type="scientific">Mya arenaria</name>
    <name type="common">Soft-shell clam</name>
    <dbReference type="NCBI Taxonomy" id="6604"/>
    <lineage>
        <taxon>Eukaryota</taxon>
        <taxon>Metazoa</taxon>
        <taxon>Spiralia</taxon>
        <taxon>Lophotrochozoa</taxon>
        <taxon>Mollusca</taxon>
        <taxon>Bivalvia</taxon>
        <taxon>Autobranchia</taxon>
        <taxon>Heteroconchia</taxon>
        <taxon>Euheterodonta</taxon>
        <taxon>Imparidentia</taxon>
        <taxon>Neoheterodontei</taxon>
        <taxon>Myida</taxon>
        <taxon>Myoidea</taxon>
        <taxon>Myidae</taxon>
        <taxon>Mya</taxon>
    </lineage>
</organism>
<accession>A0ABY7F2J6</accession>
<evidence type="ECO:0000313" key="2">
    <source>
        <dbReference type="EMBL" id="WAR15940.1"/>
    </source>
</evidence>
<evidence type="ECO:0000259" key="1">
    <source>
        <dbReference type="Pfam" id="PF17919"/>
    </source>
</evidence>
<proteinExistence type="predicted"/>
<feature type="non-terminal residue" evidence="2">
    <location>
        <position position="203"/>
    </location>
</feature>
<dbReference type="Pfam" id="PF17919">
    <property type="entry name" value="RT_RNaseH_2"/>
    <property type="match status" value="1"/>
</dbReference>
<dbReference type="Proteomes" id="UP001164746">
    <property type="component" value="Chromosome 10"/>
</dbReference>
<keyword evidence="3" id="KW-1185">Reference proteome</keyword>
<protein>
    <submittedName>
        <fullName evidence="2">POL2-like protein</fullName>
    </submittedName>
</protein>
<dbReference type="InterPro" id="IPR043128">
    <property type="entry name" value="Rev_trsase/Diguanyl_cyclase"/>
</dbReference>
<dbReference type="EMBL" id="CP111021">
    <property type="protein sequence ID" value="WAR15940.1"/>
    <property type="molecule type" value="Genomic_DNA"/>
</dbReference>
<sequence length="203" mass="23440">MFLNRIGITDIVKPKPLQLKKARYFLELFSYFCRFLINLSKITKPLLRLTEKMTAPIFAHREFELPIILYTDASDCAIGGVMSQKMNEVEQAIAYVSRTFSETEIQYCIMRKVRFDLPTLLVCTKNAYNFQKSCRIGTSLEILTTIQMNIKNTPDRQHSNAYELSRKPCLQCVILNQDKNVVPVQLLLTLERKTSADAEQCND</sequence>
<dbReference type="Gene3D" id="3.30.70.270">
    <property type="match status" value="1"/>
</dbReference>
<evidence type="ECO:0000313" key="3">
    <source>
        <dbReference type="Proteomes" id="UP001164746"/>
    </source>
</evidence>
<gene>
    <name evidence="2" type="ORF">MAR_030534</name>
</gene>
<dbReference type="SUPFAM" id="SSF56672">
    <property type="entry name" value="DNA/RNA polymerases"/>
    <property type="match status" value="1"/>
</dbReference>
<dbReference type="InterPro" id="IPR041577">
    <property type="entry name" value="RT_RNaseH_2"/>
</dbReference>
<dbReference type="PANTHER" id="PTHR34072:SF52">
    <property type="entry name" value="RIBONUCLEASE H"/>
    <property type="match status" value="1"/>
</dbReference>
<dbReference type="InterPro" id="IPR043502">
    <property type="entry name" value="DNA/RNA_pol_sf"/>
</dbReference>
<reference evidence="2" key="1">
    <citation type="submission" date="2022-11" db="EMBL/GenBank/DDBJ databases">
        <title>Centuries of genome instability and evolution in soft-shell clam transmissible cancer (bioRxiv).</title>
        <authorList>
            <person name="Hart S.F.M."/>
            <person name="Yonemitsu M.A."/>
            <person name="Giersch R.M."/>
            <person name="Beal B.F."/>
            <person name="Arriagada G."/>
            <person name="Davis B.W."/>
            <person name="Ostrander E.A."/>
            <person name="Goff S.P."/>
            <person name="Metzger M.J."/>
        </authorList>
    </citation>
    <scope>NUCLEOTIDE SEQUENCE</scope>
    <source>
        <strain evidence="2">MELC-2E11</strain>
        <tissue evidence="2">Siphon/mantle</tissue>
    </source>
</reference>
<name>A0ABY7F2J6_MYAAR</name>
<dbReference type="PANTHER" id="PTHR34072">
    <property type="entry name" value="ENZYMATIC POLYPROTEIN-RELATED"/>
    <property type="match status" value="1"/>
</dbReference>
<feature type="domain" description="Reverse transcriptase/retrotransposon-derived protein RNase H-like" evidence="1">
    <location>
        <begin position="53"/>
        <end position="112"/>
    </location>
</feature>